<feature type="signal peptide" evidence="12">
    <location>
        <begin position="1"/>
        <end position="21"/>
    </location>
</feature>
<dbReference type="EMBL" id="DWUP01000008">
    <property type="protein sequence ID" value="HJD52174.1"/>
    <property type="molecule type" value="Genomic_DNA"/>
</dbReference>
<keyword evidence="5 11" id="KW-0812">Transmembrane</keyword>
<dbReference type="InterPro" id="IPR036942">
    <property type="entry name" value="Beta-barrel_TonB_sf"/>
</dbReference>
<name>A0A9D2UGU7_9BACT</name>
<keyword evidence="12" id="KW-0732">Signal</keyword>
<keyword evidence="8" id="KW-0798">TonB box</keyword>
<reference evidence="14" key="2">
    <citation type="submission" date="2021-04" db="EMBL/GenBank/DDBJ databases">
        <authorList>
            <person name="Gilroy R."/>
        </authorList>
    </citation>
    <scope>NUCLEOTIDE SEQUENCE</scope>
    <source>
        <strain evidence="14">MalCec1-1739</strain>
    </source>
</reference>
<dbReference type="GO" id="GO:0006826">
    <property type="term" value="P:iron ion transport"/>
    <property type="evidence" value="ECO:0007669"/>
    <property type="project" value="UniProtKB-KW"/>
</dbReference>
<keyword evidence="14" id="KW-0675">Receptor</keyword>
<sequence>MKLKTSLSAAVCMAMSMPLSAAGLHETPDSARVINIDEVVIIASPKENFMARQTPASISIINKKALDDNHVTGLKELSGIVPNFFMPDYGSRLTSAVYIRGIGSRINTPAVGLYVDNVPYIDKSAFDFNFYDIERVDVLRGPQGTLYGRNTMGGLIMIHTRSPFDYQGTDLRLSLGDYNNYSGSVTHYHRISDKFAFSAGGFYKYGGGFFENTALHEKADRMNNGGGRIRAIVRPTRNLDIDMAVTYEHNDQGGYAYAPFDKVTGAVGQVATNDEGSYRRDMLNASVKVSYTTDDIMVSSVTGYQYLKDRMFLDQDFTVRDIYTLEQKQKLNTITEEIVARSNHKRNYQWTAGAFVFHQSLGTNAPVTFKRGGLDMIEQQIAGAIQEAMPPGMPMPLISLVGQSMPIAGIYDTPLTGVAVYHQSSYDNLFIDGLSLTVGLRLDYERMSITHSTATSLTAQ</sequence>
<evidence type="ECO:0000256" key="1">
    <source>
        <dbReference type="ARBA" id="ARBA00004571"/>
    </source>
</evidence>
<dbReference type="SUPFAM" id="SSF56935">
    <property type="entry name" value="Porins"/>
    <property type="match status" value="1"/>
</dbReference>
<proteinExistence type="inferred from homology"/>
<dbReference type="PROSITE" id="PS52016">
    <property type="entry name" value="TONB_DEPENDENT_REC_3"/>
    <property type="match status" value="1"/>
</dbReference>
<feature type="non-terminal residue" evidence="14">
    <location>
        <position position="460"/>
    </location>
</feature>
<accession>A0A9D2UGU7</accession>
<dbReference type="InterPro" id="IPR012910">
    <property type="entry name" value="Plug_dom"/>
</dbReference>
<dbReference type="PANTHER" id="PTHR32552">
    <property type="entry name" value="FERRICHROME IRON RECEPTOR-RELATED"/>
    <property type="match status" value="1"/>
</dbReference>
<dbReference type="Proteomes" id="UP000787625">
    <property type="component" value="Unassembled WGS sequence"/>
</dbReference>
<evidence type="ECO:0000256" key="7">
    <source>
        <dbReference type="ARBA" id="ARBA00023065"/>
    </source>
</evidence>
<evidence type="ECO:0000256" key="11">
    <source>
        <dbReference type="PROSITE-ProRule" id="PRU01360"/>
    </source>
</evidence>
<comment type="similarity">
    <text evidence="11">Belongs to the TonB-dependent receptor family.</text>
</comment>
<reference evidence="14" key="1">
    <citation type="journal article" date="2021" name="PeerJ">
        <title>Extensive microbial diversity within the chicken gut microbiome revealed by metagenomics and culture.</title>
        <authorList>
            <person name="Gilroy R."/>
            <person name="Ravi A."/>
            <person name="Getino M."/>
            <person name="Pursley I."/>
            <person name="Horton D.L."/>
            <person name="Alikhan N.F."/>
            <person name="Baker D."/>
            <person name="Gharbi K."/>
            <person name="Hall N."/>
            <person name="Watson M."/>
            <person name="Adriaenssens E.M."/>
            <person name="Foster-Nyarko E."/>
            <person name="Jarju S."/>
            <person name="Secka A."/>
            <person name="Antonio M."/>
            <person name="Oren A."/>
            <person name="Chaudhuri R.R."/>
            <person name="La Ragione R."/>
            <person name="Hildebrand F."/>
            <person name="Pallen M.J."/>
        </authorList>
    </citation>
    <scope>NUCLEOTIDE SEQUENCE</scope>
    <source>
        <strain evidence="14">MalCec1-1739</strain>
    </source>
</reference>
<evidence type="ECO:0000259" key="13">
    <source>
        <dbReference type="Pfam" id="PF07715"/>
    </source>
</evidence>
<protein>
    <submittedName>
        <fullName evidence="14">TonB-dependent receptor plug domain-containing protein</fullName>
    </submittedName>
</protein>
<evidence type="ECO:0000313" key="14">
    <source>
        <dbReference type="EMBL" id="HJD52174.1"/>
    </source>
</evidence>
<dbReference type="PANTHER" id="PTHR32552:SF81">
    <property type="entry name" value="TONB-DEPENDENT OUTER MEMBRANE RECEPTOR"/>
    <property type="match status" value="1"/>
</dbReference>
<keyword evidence="10 11" id="KW-0998">Cell outer membrane</keyword>
<keyword evidence="2 11" id="KW-0813">Transport</keyword>
<organism evidence="14 15">
    <name type="scientific">Candidatus Avibacteroides avistercoris</name>
    <dbReference type="NCBI Taxonomy" id="2840690"/>
    <lineage>
        <taxon>Bacteria</taxon>
        <taxon>Pseudomonadati</taxon>
        <taxon>Bacteroidota</taxon>
        <taxon>Bacteroidia</taxon>
        <taxon>Bacteroidales</taxon>
        <taxon>Bacteroidaceae</taxon>
        <taxon>Bacteroidaceae incertae sedis</taxon>
        <taxon>Candidatus Avibacteroides</taxon>
    </lineage>
</organism>
<evidence type="ECO:0000256" key="2">
    <source>
        <dbReference type="ARBA" id="ARBA00022448"/>
    </source>
</evidence>
<dbReference type="Gene3D" id="2.40.170.20">
    <property type="entry name" value="TonB-dependent receptor, beta-barrel domain"/>
    <property type="match status" value="1"/>
</dbReference>
<evidence type="ECO:0000256" key="4">
    <source>
        <dbReference type="ARBA" id="ARBA00022496"/>
    </source>
</evidence>
<gene>
    <name evidence="14" type="ORF">IAA93_00380</name>
</gene>
<feature type="chain" id="PRO_5038584460" evidence="12">
    <location>
        <begin position="22"/>
        <end position="460"/>
    </location>
</feature>
<evidence type="ECO:0000256" key="6">
    <source>
        <dbReference type="ARBA" id="ARBA00023004"/>
    </source>
</evidence>
<dbReference type="Pfam" id="PF07715">
    <property type="entry name" value="Plug"/>
    <property type="match status" value="1"/>
</dbReference>
<keyword evidence="9 11" id="KW-0472">Membrane</keyword>
<evidence type="ECO:0000313" key="15">
    <source>
        <dbReference type="Proteomes" id="UP000787625"/>
    </source>
</evidence>
<evidence type="ECO:0000256" key="9">
    <source>
        <dbReference type="ARBA" id="ARBA00023136"/>
    </source>
</evidence>
<dbReference type="InterPro" id="IPR039426">
    <property type="entry name" value="TonB-dep_rcpt-like"/>
</dbReference>
<evidence type="ECO:0000256" key="12">
    <source>
        <dbReference type="SAM" id="SignalP"/>
    </source>
</evidence>
<evidence type="ECO:0000256" key="8">
    <source>
        <dbReference type="ARBA" id="ARBA00023077"/>
    </source>
</evidence>
<comment type="caution">
    <text evidence="14">The sequence shown here is derived from an EMBL/GenBank/DDBJ whole genome shotgun (WGS) entry which is preliminary data.</text>
</comment>
<comment type="subcellular location">
    <subcellularLocation>
        <location evidence="1 11">Cell outer membrane</location>
        <topology evidence="1 11">Multi-pass membrane protein</topology>
    </subcellularLocation>
</comment>
<dbReference type="AlphaFoldDB" id="A0A9D2UGU7"/>
<feature type="domain" description="TonB-dependent receptor plug" evidence="13">
    <location>
        <begin position="52"/>
        <end position="154"/>
    </location>
</feature>
<keyword evidence="4" id="KW-0410">Iron transport</keyword>
<keyword evidence="3 11" id="KW-1134">Transmembrane beta strand</keyword>
<keyword evidence="7" id="KW-0406">Ion transport</keyword>
<dbReference type="GO" id="GO:0009279">
    <property type="term" value="C:cell outer membrane"/>
    <property type="evidence" value="ECO:0007669"/>
    <property type="project" value="UniProtKB-SubCell"/>
</dbReference>
<evidence type="ECO:0000256" key="3">
    <source>
        <dbReference type="ARBA" id="ARBA00022452"/>
    </source>
</evidence>
<keyword evidence="6" id="KW-0408">Iron</keyword>
<evidence type="ECO:0000256" key="10">
    <source>
        <dbReference type="ARBA" id="ARBA00023237"/>
    </source>
</evidence>
<evidence type="ECO:0000256" key="5">
    <source>
        <dbReference type="ARBA" id="ARBA00022692"/>
    </source>
</evidence>